<keyword evidence="1" id="KW-0812">Transmembrane</keyword>
<evidence type="ECO:0000313" key="4">
    <source>
        <dbReference type="Proteomes" id="UP000218238"/>
    </source>
</evidence>
<feature type="domain" description="LiaF transmembrane" evidence="2">
    <location>
        <begin position="7"/>
        <end position="103"/>
    </location>
</feature>
<proteinExistence type="predicted"/>
<dbReference type="RefSeq" id="WP_095722373.1">
    <property type="nucleotide sequence ID" value="NZ_NTFS01000149.1"/>
</dbReference>
<evidence type="ECO:0000256" key="1">
    <source>
        <dbReference type="SAM" id="Phobius"/>
    </source>
</evidence>
<reference evidence="3 4" key="1">
    <citation type="submission" date="2017-08" db="EMBL/GenBank/DDBJ databases">
        <title>Draft genome sequence of filamentous cyanobacterium Calothrix elsteri CCALA 953.</title>
        <authorList>
            <person name="Gagunashvili A.N."/>
            <person name="Elster J."/>
            <person name="Andresson O.S."/>
        </authorList>
    </citation>
    <scope>NUCLEOTIDE SEQUENCE [LARGE SCALE GENOMIC DNA]</scope>
    <source>
        <strain evidence="3 4">CCALA 953</strain>
    </source>
</reference>
<feature type="transmembrane region" description="Helical" evidence="1">
    <location>
        <begin position="81"/>
        <end position="99"/>
    </location>
</feature>
<dbReference type="Pfam" id="PF22570">
    <property type="entry name" value="LiaF-TM"/>
    <property type="match status" value="1"/>
</dbReference>
<dbReference type="AlphaFoldDB" id="A0A2A2THZ2"/>
<feature type="transmembrane region" description="Helical" evidence="1">
    <location>
        <begin position="31"/>
        <end position="50"/>
    </location>
</feature>
<comment type="caution">
    <text evidence="3">The sequence shown here is derived from an EMBL/GenBank/DDBJ whole genome shotgun (WGS) entry which is preliminary data.</text>
</comment>
<dbReference type="Proteomes" id="UP000218238">
    <property type="component" value="Unassembled WGS sequence"/>
</dbReference>
<name>A0A2A2THZ2_9CYAN</name>
<evidence type="ECO:0000259" key="2">
    <source>
        <dbReference type="Pfam" id="PF22570"/>
    </source>
</evidence>
<sequence length="104" mass="11457">MWLLNRLLGFGLLLSGIGVLAQRLYVTTRGWTIEAPTTILCVIGIVIWVYAGEFKKFGLVPIVIGILIPFMKAGIAIASTTLLTFILCFLAITYGFRMITRGSF</sequence>
<keyword evidence="1" id="KW-0472">Membrane</keyword>
<accession>A0A2A2THZ2</accession>
<keyword evidence="1" id="KW-1133">Transmembrane helix</keyword>
<keyword evidence="4" id="KW-1185">Reference proteome</keyword>
<gene>
    <name evidence="3" type="ORF">CK510_14495</name>
</gene>
<organism evidence="3 4">
    <name type="scientific">Brunnivagina elsteri CCALA 953</name>
    <dbReference type="NCBI Taxonomy" id="987040"/>
    <lineage>
        <taxon>Bacteria</taxon>
        <taxon>Bacillati</taxon>
        <taxon>Cyanobacteriota</taxon>
        <taxon>Cyanophyceae</taxon>
        <taxon>Nostocales</taxon>
        <taxon>Calotrichaceae</taxon>
        <taxon>Brunnivagina</taxon>
    </lineage>
</organism>
<dbReference type="InterPro" id="IPR054331">
    <property type="entry name" value="LiaF_TM"/>
</dbReference>
<evidence type="ECO:0000313" key="3">
    <source>
        <dbReference type="EMBL" id="PAX53353.1"/>
    </source>
</evidence>
<protein>
    <recommendedName>
        <fullName evidence="2">LiaF transmembrane domain-containing protein</fullName>
    </recommendedName>
</protein>
<dbReference type="EMBL" id="NTFS01000149">
    <property type="protein sequence ID" value="PAX53353.1"/>
    <property type="molecule type" value="Genomic_DNA"/>
</dbReference>